<dbReference type="VEuPathDB" id="AmoebaDB:FDP41_003277"/>
<dbReference type="RefSeq" id="XP_044562668.1">
    <property type="nucleotide sequence ID" value="XM_044706563.1"/>
</dbReference>
<keyword evidence="2" id="KW-0812">Transmembrane</keyword>
<name>A0A6A5BX83_NAEFO</name>
<evidence type="ECO:0000256" key="1">
    <source>
        <dbReference type="SAM" id="MobiDB-lite"/>
    </source>
</evidence>
<keyword evidence="2" id="KW-0472">Membrane</keyword>
<evidence type="ECO:0000313" key="3">
    <source>
        <dbReference type="EMBL" id="KAF0977955.1"/>
    </source>
</evidence>
<keyword evidence="4" id="KW-1185">Reference proteome</keyword>
<proteinExistence type="predicted"/>
<dbReference type="AlphaFoldDB" id="A0A6A5BX83"/>
<comment type="caution">
    <text evidence="3">The sequence shown here is derived from an EMBL/GenBank/DDBJ whole genome shotgun (WGS) entry which is preliminary data.</text>
</comment>
<dbReference type="OrthoDB" id="10398628at2759"/>
<feature type="transmembrane region" description="Helical" evidence="2">
    <location>
        <begin position="29"/>
        <end position="51"/>
    </location>
</feature>
<dbReference type="GeneID" id="68110495"/>
<dbReference type="Proteomes" id="UP000444721">
    <property type="component" value="Unassembled WGS sequence"/>
</dbReference>
<protein>
    <submittedName>
        <fullName evidence="3">Uncharacterized protein</fullName>
    </submittedName>
</protein>
<feature type="region of interest" description="Disordered" evidence="1">
    <location>
        <begin position="138"/>
        <end position="160"/>
    </location>
</feature>
<evidence type="ECO:0000256" key="2">
    <source>
        <dbReference type="SAM" id="Phobius"/>
    </source>
</evidence>
<evidence type="ECO:0000313" key="4">
    <source>
        <dbReference type="Proteomes" id="UP000444721"/>
    </source>
</evidence>
<sequence>MLGRDFHTPQQVFRFGSSSWWTSIHRSRIMLLVVCGGLIFMIGLTLIMIQISSFKKSQLSSSSTLETELQDLSFLDESKTISSSIKPISESIKSEIQIKQTREFSSQEILHSQQQALKHLNLVWTRYSPPKIPNAFSTFETPLTRHGNNGKKRKSNSVNHDKSSFFTATDGAALFKSDFKCTRLRSDANFARDPEFLYSSCRFENVCLSRKGNWILYKNNVFNRSELNGKIWLSTSATKKREFNPGKIRVFLRSPPKQLILSEQQPETQENQEQNFMNKKKNEQIQESNSDQILRISKDFEWFSTPIFGFSRHSIGNAGHLILDNFLTLFNMMLDFEYVSTDMGLLFFDDIFNAVTGIHSRAGMDGNLAESNSLIWAKYFSQYVPLQLCYSNKDQDRGYSIGQAPCRQEHSKSFSSQLQLNEKDEIVACFSSLVMGTPDSYFFDMYRREAILQLFRNYLLNNIGLLQPSRTESRQSLSSSLSSVLSRKGKVFTIAIHNKPINTKNKDAIVNVEEIVDYLNRHKKSLLDKVNHQLTSPQQQKQQDLYKSIEIVNLKLENMSFKEMFTFFQDLNIYVSTQGSASYMSLFMLHPEATLIYTPMCYHDRLQCSDYNIRFHEALSNVKTISLMNHLDMIECVNPSNIKKQVEETKLEDEIQDAKKDQSHKNKQIIVRGLPVKPAPVPRALYGSCHERIDPAKLYDLISRIVSSSEE</sequence>
<organism evidence="3 4">
    <name type="scientific">Naegleria fowleri</name>
    <name type="common">Brain eating amoeba</name>
    <dbReference type="NCBI Taxonomy" id="5763"/>
    <lineage>
        <taxon>Eukaryota</taxon>
        <taxon>Discoba</taxon>
        <taxon>Heterolobosea</taxon>
        <taxon>Tetramitia</taxon>
        <taxon>Eutetramitia</taxon>
        <taxon>Vahlkampfiidae</taxon>
        <taxon>Naegleria</taxon>
    </lineage>
</organism>
<gene>
    <name evidence="3" type="ORF">FDP41_003277</name>
</gene>
<reference evidence="3 4" key="1">
    <citation type="journal article" date="2019" name="Sci. Rep.">
        <title>Nanopore sequencing improves the draft genome of the human pathogenic amoeba Naegleria fowleri.</title>
        <authorList>
            <person name="Liechti N."/>
            <person name="Schurch N."/>
            <person name="Bruggmann R."/>
            <person name="Wittwer M."/>
        </authorList>
    </citation>
    <scope>NUCLEOTIDE SEQUENCE [LARGE SCALE GENOMIC DNA]</scope>
    <source>
        <strain evidence="3 4">ATCC 30894</strain>
    </source>
</reference>
<dbReference type="EMBL" id="VFQX01000033">
    <property type="protein sequence ID" value="KAF0977955.1"/>
    <property type="molecule type" value="Genomic_DNA"/>
</dbReference>
<accession>A0A6A5BX83</accession>
<keyword evidence="2" id="KW-1133">Transmembrane helix</keyword>
<dbReference type="VEuPathDB" id="AmoebaDB:NfTy_060190"/>
<dbReference type="VEuPathDB" id="AmoebaDB:NF0039720"/>